<dbReference type="InterPro" id="IPR036691">
    <property type="entry name" value="Endo/exonu/phosph_ase_sf"/>
</dbReference>
<dbReference type="SUPFAM" id="SSF56219">
    <property type="entry name" value="DNase I-like"/>
    <property type="match status" value="1"/>
</dbReference>
<sequence>MAKKIPDDDDLSKDMHKISLEDDTKGKGIKKEAVEKGAATKSNEITVVTWNINHGSYDKDKGTSGYGDMRRELIRYYTDRNPGHLYCIQEASGVFDEENFCYLCQKSNPRANKDGAVVFQKEMKHTPPPLKDAKSKCHYDDDVRRFYGVHFSIKDGDITHSFTLVSYHGYHSGKNNENKKVEIEKFFIQMLEVAEIHKMTIIIGGDFNLAVEEWRGEAEKLGAGRIKVADAYKSGELRKIHGKSAVIDTFAVVYPPGDIPHTHCEMNTPVPVNQDEAVEHIKVEELTPERIKELYKIMDHDAVTVNVKLITAKQEPKGPK</sequence>
<proteinExistence type="predicted"/>
<reference evidence="2" key="2">
    <citation type="submission" date="2017-05" db="UniProtKB">
        <authorList>
            <consortium name="EnsemblMetazoa"/>
        </authorList>
    </citation>
    <scope>IDENTIFICATION</scope>
</reference>
<keyword evidence="3" id="KW-1185">Reference proteome</keyword>
<dbReference type="KEGG" id="aqu:109580246"/>
<dbReference type="InParanoid" id="A0A1X7VIT6"/>
<dbReference type="EnsemblMetazoa" id="Aqu2.1.39829_001">
    <property type="protein sequence ID" value="Aqu2.1.39829_001"/>
    <property type="gene ID" value="Aqu2.1.39829"/>
</dbReference>
<name>A0A1X7VIT6_AMPQE</name>
<gene>
    <name evidence="2" type="primary">109580246</name>
</gene>
<dbReference type="EnsemblMetazoa" id="XM_019993227.1">
    <property type="protein sequence ID" value="XP_019848786.1"/>
    <property type="gene ID" value="LOC109580246"/>
</dbReference>
<dbReference type="Proteomes" id="UP000007879">
    <property type="component" value="Unassembled WGS sequence"/>
</dbReference>
<evidence type="ECO:0000313" key="2">
    <source>
        <dbReference type="EnsemblMetazoa" id="Aqu2.1.39829_001"/>
    </source>
</evidence>
<dbReference type="AlphaFoldDB" id="A0A1X7VIT6"/>
<evidence type="ECO:0000313" key="3">
    <source>
        <dbReference type="Proteomes" id="UP000007879"/>
    </source>
</evidence>
<evidence type="ECO:0008006" key="4">
    <source>
        <dbReference type="Google" id="ProtNLM"/>
    </source>
</evidence>
<reference evidence="3" key="1">
    <citation type="journal article" date="2010" name="Nature">
        <title>The Amphimedon queenslandica genome and the evolution of animal complexity.</title>
        <authorList>
            <person name="Srivastava M."/>
            <person name="Simakov O."/>
            <person name="Chapman J."/>
            <person name="Fahey B."/>
            <person name="Gauthier M.E."/>
            <person name="Mitros T."/>
            <person name="Richards G.S."/>
            <person name="Conaco C."/>
            <person name="Dacre M."/>
            <person name="Hellsten U."/>
            <person name="Larroux C."/>
            <person name="Putnam N.H."/>
            <person name="Stanke M."/>
            <person name="Adamska M."/>
            <person name="Darling A."/>
            <person name="Degnan S.M."/>
            <person name="Oakley T.H."/>
            <person name="Plachetzki D.C."/>
            <person name="Zhai Y."/>
            <person name="Adamski M."/>
            <person name="Calcino A."/>
            <person name="Cummins S.F."/>
            <person name="Goodstein D.M."/>
            <person name="Harris C."/>
            <person name="Jackson D.J."/>
            <person name="Leys S.P."/>
            <person name="Shu S."/>
            <person name="Woodcroft B.J."/>
            <person name="Vervoort M."/>
            <person name="Kosik K.S."/>
            <person name="Manning G."/>
            <person name="Degnan B.M."/>
            <person name="Rokhsar D.S."/>
        </authorList>
    </citation>
    <scope>NUCLEOTIDE SEQUENCE [LARGE SCALE GENOMIC DNA]</scope>
</reference>
<evidence type="ECO:0000256" key="1">
    <source>
        <dbReference type="SAM" id="MobiDB-lite"/>
    </source>
</evidence>
<dbReference type="Gene3D" id="3.60.10.10">
    <property type="entry name" value="Endonuclease/exonuclease/phosphatase"/>
    <property type="match status" value="1"/>
</dbReference>
<organism evidence="2">
    <name type="scientific">Amphimedon queenslandica</name>
    <name type="common">Sponge</name>
    <dbReference type="NCBI Taxonomy" id="400682"/>
    <lineage>
        <taxon>Eukaryota</taxon>
        <taxon>Metazoa</taxon>
        <taxon>Porifera</taxon>
        <taxon>Demospongiae</taxon>
        <taxon>Heteroscleromorpha</taxon>
        <taxon>Haplosclerida</taxon>
        <taxon>Niphatidae</taxon>
        <taxon>Amphimedon</taxon>
    </lineage>
</organism>
<feature type="region of interest" description="Disordered" evidence="1">
    <location>
        <begin position="1"/>
        <end position="27"/>
    </location>
</feature>
<accession>A0A1X7VIT6</accession>
<protein>
    <recommendedName>
        <fullName evidence="4">Endonuclease/exonuclease/phosphatase domain-containing protein</fullName>
    </recommendedName>
</protein>